<keyword evidence="1" id="KW-0802">TPR repeat</keyword>
<dbReference type="Proteomes" id="UP000095558">
    <property type="component" value="Unassembled WGS sequence"/>
</dbReference>
<evidence type="ECO:0000256" key="1">
    <source>
        <dbReference type="PROSITE-ProRule" id="PRU00339"/>
    </source>
</evidence>
<dbReference type="Gene3D" id="1.25.40.10">
    <property type="entry name" value="Tetratricopeptide repeat domain"/>
    <property type="match status" value="1"/>
</dbReference>
<accession>A0A174AWJ7</accession>
<feature type="repeat" description="TPR" evidence="1">
    <location>
        <begin position="39"/>
        <end position="72"/>
    </location>
</feature>
<protein>
    <submittedName>
        <fullName evidence="2">Molecular chaperone DnaJ</fullName>
    </submittedName>
</protein>
<proteinExistence type="predicted"/>
<name>A0A174AWJ7_9CLOT</name>
<evidence type="ECO:0000313" key="3">
    <source>
        <dbReference type="Proteomes" id="UP000095558"/>
    </source>
</evidence>
<dbReference type="InterPro" id="IPR019734">
    <property type="entry name" value="TPR_rpt"/>
</dbReference>
<organism evidence="2 3">
    <name type="scientific">Clostridium disporicum</name>
    <dbReference type="NCBI Taxonomy" id="84024"/>
    <lineage>
        <taxon>Bacteria</taxon>
        <taxon>Bacillati</taxon>
        <taxon>Bacillota</taxon>
        <taxon>Clostridia</taxon>
        <taxon>Eubacteriales</taxon>
        <taxon>Clostridiaceae</taxon>
        <taxon>Clostridium</taxon>
    </lineage>
</organism>
<reference evidence="2 3" key="1">
    <citation type="submission" date="2015-09" db="EMBL/GenBank/DDBJ databases">
        <authorList>
            <consortium name="Pathogen Informatics"/>
        </authorList>
    </citation>
    <scope>NUCLEOTIDE SEQUENCE [LARGE SCALE GENOMIC DNA]</scope>
    <source>
        <strain evidence="2 3">2789STDY5834855</strain>
    </source>
</reference>
<evidence type="ECO:0000313" key="2">
    <source>
        <dbReference type="EMBL" id="CUN63969.1"/>
    </source>
</evidence>
<dbReference type="PROSITE" id="PS50005">
    <property type="entry name" value="TPR"/>
    <property type="match status" value="1"/>
</dbReference>
<dbReference type="SUPFAM" id="SSF48452">
    <property type="entry name" value="TPR-like"/>
    <property type="match status" value="1"/>
</dbReference>
<gene>
    <name evidence="2" type="ORF">ERS852470_00375</name>
</gene>
<dbReference type="InterPro" id="IPR011990">
    <property type="entry name" value="TPR-like_helical_dom_sf"/>
</dbReference>
<dbReference type="GeneID" id="83010439"/>
<dbReference type="RefSeq" id="WP_242833212.1">
    <property type="nucleotide sequence ID" value="NZ_CYYT01000007.1"/>
</dbReference>
<dbReference type="AlphaFoldDB" id="A0A174AWJ7"/>
<dbReference type="EMBL" id="CYZV01000003">
    <property type="protein sequence ID" value="CUN63969.1"/>
    <property type="molecule type" value="Genomic_DNA"/>
</dbReference>
<sequence>MENSLNKNESLFNIINTLIINRNYIEAENILNSTTNRNSEYHYLYGLILKNKAWFDAALPHFKKAVLLSPNNTQYKDELISLMGRHRYYSDDYYNNSYRRRNRGCSCCCCDDCCDCCDCGNFSCCDLICLDQCCECMGGDLIDCI</sequence>